<dbReference type="RefSeq" id="WP_081149959.1">
    <property type="nucleotide sequence ID" value="NZ_LVYD01000054.1"/>
</dbReference>
<name>A0A1V9FU96_9BACT</name>
<accession>A0A1V9FU96</accession>
<dbReference type="InterPro" id="IPR025665">
    <property type="entry name" value="Beta-barrel_OMP_2"/>
</dbReference>
<dbReference type="EMBL" id="LVYD01000054">
    <property type="protein sequence ID" value="OQP61924.1"/>
    <property type="molecule type" value="Genomic_DNA"/>
</dbReference>
<dbReference type="STRING" id="1703345.A3860_29965"/>
<comment type="caution">
    <text evidence="2">The sequence shown here is derived from an EMBL/GenBank/DDBJ whole genome shotgun (WGS) entry which is preliminary data.</text>
</comment>
<proteinExistence type="predicted"/>
<evidence type="ECO:0000313" key="2">
    <source>
        <dbReference type="EMBL" id="OQP61924.1"/>
    </source>
</evidence>
<feature type="domain" description="Outer membrane protein beta-barrel" evidence="1">
    <location>
        <begin position="26"/>
        <end position="206"/>
    </location>
</feature>
<organism evidence="2 3">
    <name type="scientific">Niastella vici</name>
    <dbReference type="NCBI Taxonomy" id="1703345"/>
    <lineage>
        <taxon>Bacteria</taxon>
        <taxon>Pseudomonadati</taxon>
        <taxon>Bacteroidota</taxon>
        <taxon>Chitinophagia</taxon>
        <taxon>Chitinophagales</taxon>
        <taxon>Chitinophagaceae</taxon>
        <taxon>Niastella</taxon>
    </lineage>
</organism>
<dbReference type="AlphaFoldDB" id="A0A1V9FU96"/>
<keyword evidence="3" id="KW-1185">Reference proteome</keyword>
<dbReference type="Pfam" id="PF13568">
    <property type="entry name" value="OMP_b-brl_2"/>
    <property type="match status" value="1"/>
</dbReference>
<dbReference type="OrthoDB" id="1160354at2"/>
<protein>
    <recommendedName>
        <fullName evidence="1">Outer membrane protein beta-barrel domain-containing protein</fullName>
    </recommendedName>
</protein>
<dbReference type="Proteomes" id="UP000192796">
    <property type="component" value="Unassembled WGS sequence"/>
</dbReference>
<evidence type="ECO:0000313" key="3">
    <source>
        <dbReference type="Proteomes" id="UP000192796"/>
    </source>
</evidence>
<reference evidence="2 3" key="1">
    <citation type="submission" date="2016-03" db="EMBL/GenBank/DDBJ databases">
        <title>Niastella vici sp. nov., isolated from farmland soil.</title>
        <authorList>
            <person name="Chen L."/>
            <person name="Wang D."/>
            <person name="Yang S."/>
            <person name="Wang G."/>
        </authorList>
    </citation>
    <scope>NUCLEOTIDE SEQUENCE [LARGE SCALE GENOMIC DNA]</scope>
    <source>
        <strain evidence="2 3">DJ57</strain>
    </source>
</reference>
<evidence type="ECO:0000259" key="1">
    <source>
        <dbReference type="Pfam" id="PF13568"/>
    </source>
</evidence>
<sequence length="239" mass="27118">MGLKITPVILLILFFTVKTTEAQIYSFGFKGGANYSKVSNLSTIILSEPYFINYSITETGRYGWHLGIFYEYNFEEQPLGFQSEVMYSRQGGNVNFSNYEKDFHYKMEFAYQYMNIVGLAKWFPGHGHFSFGAGPFLGINVASRNIKYKSWGTGKQDAFGTDLQQQQQLQNVLRGKNNFGLAVDAGFDVNQYVKIGARYYYSATNTVETQANSYNFITAKNNNTVIELSVAVSVEKLFD</sequence>
<gene>
    <name evidence="2" type="ORF">A3860_29965</name>
</gene>